<reference evidence="4 5" key="1">
    <citation type="journal article" date="2004" name="Science">
        <title>Genome sequence of a polydnavirus: insights into symbiotic virus evolution.</title>
        <authorList>
            <person name="Espagne E."/>
            <person name="Dupuy C."/>
            <person name="Huguet E."/>
            <person name="Cattolico L."/>
            <person name="Provost B."/>
            <person name="Martins N."/>
            <person name="Poirie M."/>
            <person name="Periquet G."/>
            <person name="Drezen J.M."/>
        </authorList>
    </citation>
    <scope>NUCLEOTIDE SEQUENCE [LARGE SCALE GENOMIC DNA]</scope>
</reference>
<comment type="similarity">
    <text evidence="1">Belongs to the protein-tyrosine phosphatase family.</text>
</comment>
<feature type="domain" description="Tyrosine-protein phosphatase" evidence="2">
    <location>
        <begin position="50"/>
        <end position="281"/>
    </location>
</feature>
<evidence type="ECO:0000259" key="2">
    <source>
        <dbReference type="PROSITE" id="PS50055"/>
    </source>
</evidence>
<dbReference type="Gene3D" id="3.90.190.10">
    <property type="entry name" value="Protein tyrosine phosphatase superfamily"/>
    <property type="match status" value="1"/>
</dbReference>
<organism evidence="4 5">
    <name type="scientific">Bracoviriform congregatae</name>
    <dbReference type="NCBI Taxonomy" id="39640"/>
    <lineage>
        <taxon>Viruses</taxon>
        <taxon>Viruses incertae sedis</taxon>
        <taxon>Polydnaviriformidae</taxon>
        <taxon>Bracoviriform</taxon>
    </lineage>
</organism>
<accession>Q5ZP77</accession>
<dbReference type="PRINTS" id="PR00700">
    <property type="entry name" value="PRTYPHPHTASE"/>
</dbReference>
<gene>
    <name evidence="4" type="primary">PTP D</name>
    <name evidence="4" type="ORF">CcBV_1.11</name>
</gene>
<dbReference type="SMART" id="SM00194">
    <property type="entry name" value="PTPc"/>
    <property type="match status" value="1"/>
</dbReference>
<dbReference type="GO" id="GO:0004725">
    <property type="term" value="F:protein tyrosine phosphatase activity"/>
    <property type="evidence" value="ECO:0007669"/>
    <property type="project" value="InterPro"/>
</dbReference>
<dbReference type="PANTHER" id="PTHR19134:SF449">
    <property type="entry name" value="TYROSINE-PROTEIN PHOSPHATASE 1"/>
    <property type="match status" value="1"/>
</dbReference>
<evidence type="ECO:0000313" key="5">
    <source>
        <dbReference type="Proteomes" id="UP000203537"/>
    </source>
</evidence>
<dbReference type="Proteomes" id="UP000203537">
    <property type="component" value="Genome"/>
</dbReference>
<dbReference type="KEGG" id="vg:3238768"/>
<dbReference type="EMBL" id="AJ632304">
    <property type="protein sequence ID" value="CAG17389.1"/>
    <property type="molecule type" value="Genomic_DNA"/>
</dbReference>
<dbReference type="RefSeq" id="YP_184767.1">
    <property type="nucleotide sequence ID" value="NC_006633.1"/>
</dbReference>
<dbReference type="SMART" id="SM00404">
    <property type="entry name" value="PTPc_motif"/>
    <property type="match status" value="1"/>
</dbReference>
<dbReference type="Pfam" id="PF00102">
    <property type="entry name" value="Y_phosphatase"/>
    <property type="match status" value="1"/>
</dbReference>
<evidence type="ECO:0000256" key="1">
    <source>
        <dbReference type="ARBA" id="ARBA00009580"/>
    </source>
</evidence>
<dbReference type="PROSITE" id="PS50055">
    <property type="entry name" value="TYR_PHOSPHATASE_PTP"/>
    <property type="match status" value="1"/>
</dbReference>
<dbReference type="InterPro" id="IPR029021">
    <property type="entry name" value="Prot-tyrosine_phosphatase-like"/>
</dbReference>
<dbReference type="InterPro" id="IPR000242">
    <property type="entry name" value="PTP_cat"/>
</dbReference>
<dbReference type="SUPFAM" id="SSF52799">
    <property type="entry name" value="(Phosphotyrosine protein) phosphatases II"/>
    <property type="match status" value="1"/>
</dbReference>
<dbReference type="InterPro" id="IPR000387">
    <property type="entry name" value="Tyr_Pase_dom"/>
</dbReference>
<dbReference type="InterPro" id="IPR003595">
    <property type="entry name" value="Tyr_Pase_cat"/>
</dbReference>
<dbReference type="PANTHER" id="PTHR19134">
    <property type="entry name" value="RECEPTOR-TYPE TYROSINE-PROTEIN PHOSPHATASE"/>
    <property type="match status" value="1"/>
</dbReference>
<evidence type="ECO:0000313" key="4">
    <source>
        <dbReference type="EMBL" id="CAG17389.1"/>
    </source>
</evidence>
<proteinExistence type="inferred from homology"/>
<protein>
    <submittedName>
        <fullName evidence="4">PTP D protein</fullName>
    </submittedName>
</protein>
<dbReference type="GeneID" id="3238768"/>
<dbReference type="PROSITE" id="PS50056">
    <property type="entry name" value="TYR_PHOSPHATASE_2"/>
    <property type="match status" value="1"/>
</dbReference>
<sequence length="310" mass="36097">MMATNLSAIYGPAEFMQRFHSPDFVKEVSREHASVLSVPIAGTCENFIKPTNINLNRFRQHPCWDISRVVLSQTSDGTDYINASYVSVYNQPKKFIATEHPMENTVNNFCTMVWQENTRVIVMLTSAKEESDPNNIRDFIVKEDMTESECNYTETVLNIINKRTGELRTVHHFKFLDWPEDETPDVRNFLDFLLAVNEDYQDWQHEALKTNRRLPGPIVFHGSKGIGRTSTFCAADSCLYQLVIAKTISVPSTVLNIRQQRSFSVSTIRQYIFIHMVLHCYLKRNESDQFVFHKFLSYFTAKPLKYYFIR</sequence>
<feature type="domain" description="Tyrosine specific protein phosphatases" evidence="3">
    <location>
        <begin position="187"/>
        <end position="272"/>
    </location>
</feature>
<dbReference type="InterPro" id="IPR050348">
    <property type="entry name" value="Protein-Tyr_Phosphatase"/>
</dbReference>
<evidence type="ECO:0000259" key="3">
    <source>
        <dbReference type="PROSITE" id="PS50056"/>
    </source>
</evidence>
<name>Q5ZP77_9VIRU</name>